<dbReference type="Proteomes" id="UP000295717">
    <property type="component" value="Unassembled WGS sequence"/>
</dbReference>
<dbReference type="AlphaFoldDB" id="A0A4R3N400"/>
<gene>
    <name evidence="1" type="ORF">EDC35_104286</name>
</gene>
<protein>
    <submittedName>
        <fullName evidence="1">Uncharacterized protein</fullName>
    </submittedName>
</protein>
<sequence length="134" mass="15559">MPSSHCPYGHRPPSSGLKPSRDCLPDWLSGLPAEWRDQVVVPVTFRVFREYEVPARRLIGYDEQGQPCYCVYDYRLIDLRSDDDEEFYQALTYGESVTAWRLNDARWLVHRCVEALGEEGDRNSGFSVEARMPR</sequence>
<dbReference type="EMBL" id="SMAO01000004">
    <property type="protein sequence ID" value="TCT21429.1"/>
    <property type="molecule type" value="Genomic_DNA"/>
</dbReference>
<reference evidence="1 2" key="1">
    <citation type="submission" date="2019-03" db="EMBL/GenBank/DDBJ databases">
        <title>Genomic Encyclopedia of Type Strains, Phase IV (KMG-IV): sequencing the most valuable type-strain genomes for metagenomic binning, comparative biology and taxonomic classification.</title>
        <authorList>
            <person name="Goeker M."/>
        </authorList>
    </citation>
    <scope>NUCLEOTIDE SEQUENCE [LARGE SCALE GENOMIC DNA]</scope>
    <source>
        <strain evidence="1 2">DSM 13587</strain>
    </source>
</reference>
<comment type="caution">
    <text evidence="1">The sequence shown here is derived from an EMBL/GenBank/DDBJ whole genome shotgun (WGS) entry which is preliminary data.</text>
</comment>
<dbReference type="RefSeq" id="WP_132977018.1">
    <property type="nucleotide sequence ID" value="NZ_SMAO01000004.1"/>
</dbReference>
<evidence type="ECO:0000313" key="2">
    <source>
        <dbReference type="Proteomes" id="UP000295717"/>
    </source>
</evidence>
<name>A0A4R3N400_9GAMM</name>
<proteinExistence type="predicted"/>
<organism evidence="1 2">
    <name type="scientific">Thiobaca trueperi</name>
    <dbReference type="NCBI Taxonomy" id="127458"/>
    <lineage>
        <taxon>Bacteria</taxon>
        <taxon>Pseudomonadati</taxon>
        <taxon>Pseudomonadota</taxon>
        <taxon>Gammaproteobacteria</taxon>
        <taxon>Chromatiales</taxon>
        <taxon>Chromatiaceae</taxon>
        <taxon>Thiobaca</taxon>
    </lineage>
</organism>
<accession>A0A4R3N400</accession>
<dbReference type="OrthoDB" id="9180615at2"/>
<evidence type="ECO:0000313" key="1">
    <source>
        <dbReference type="EMBL" id="TCT21429.1"/>
    </source>
</evidence>
<keyword evidence="2" id="KW-1185">Reference proteome</keyword>